<evidence type="ECO:0000256" key="1">
    <source>
        <dbReference type="SAM" id="MobiDB-lite"/>
    </source>
</evidence>
<comment type="caution">
    <text evidence="3">The sequence shown here is derived from an EMBL/GenBank/DDBJ whole genome shotgun (WGS) entry which is preliminary data.</text>
</comment>
<evidence type="ECO:0000256" key="2">
    <source>
        <dbReference type="SAM" id="Phobius"/>
    </source>
</evidence>
<feature type="transmembrane region" description="Helical" evidence="2">
    <location>
        <begin position="59"/>
        <end position="81"/>
    </location>
</feature>
<dbReference type="EMBL" id="JBHRTR010000005">
    <property type="protein sequence ID" value="MFC3225959.1"/>
    <property type="molecule type" value="Genomic_DNA"/>
</dbReference>
<keyword evidence="2" id="KW-1133">Transmembrane helix</keyword>
<name>A0ABV7KV53_9PROT</name>
<feature type="region of interest" description="Disordered" evidence="1">
    <location>
        <begin position="1"/>
        <end position="53"/>
    </location>
</feature>
<keyword evidence="2" id="KW-0472">Membrane</keyword>
<organism evidence="3 4">
    <name type="scientific">Marinibaculum pumilum</name>
    <dbReference type="NCBI Taxonomy" id="1766165"/>
    <lineage>
        <taxon>Bacteria</taxon>
        <taxon>Pseudomonadati</taxon>
        <taxon>Pseudomonadota</taxon>
        <taxon>Alphaproteobacteria</taxon>
        <taxon>Rhodospirillales</taxon>
        <taxon>Rhodospirillaceae</taxon>
        <taxon>Marinibaculum</taxon>
    </lineage>
</organism>
<reference evidence="4" key="1">
    <citation type="journal article" date="2019" name="Int. J. Syst. Evol. Microbiol.">
        <title>The Global Catalogue of Microorganisms (GCM) 10K type strain sequencing project: providing services to taxonomists for standard genome sequencing and annotation.</title>
        <authorList>
            <consortium name="The Broad Institute Genomics Platform"/>
            <consortium name="The Broad Institute Genome Sequencing Center for Infectious Disease"/>
            <person name="Wu L."/>
            <person name="Ma J."/>
        </authorList>
    </citation>
    <scope>NUCLEOTIDE SEQUENCE [LARGE SCALE GENOMIC DNA]</scope>
    <source>
        <strain evidence="4">KCTC 42964</strain>
    </source>
</reference>
<keyword evidence="2" id="KW-0812">Transmembrane</keyword>
<dbReference type="RefSeq" id="WP_379897702.1">
    <property type="nucleotide sequence ID" value="NZ_JBHRTR010000005.1"/>
</dbReference>
<sequence length="82" mass="8737">MTRRDATLMDEASDPENAAGGVEAVRQSSREPLPEPTAGIESETDAPVVKPQRQHQAPVAMMIVLSLISLALGFGYVAYLIA</sequence>
<proteinExistence type="predicted"/>
<evidence type="ECO:0000313" key="4">
    <source>
        <dbReference type="Proteomes" id="UP001595528"/>
    </source>
</evidence>
<protein>
    <submittedName>
        <fullName evidence="3">Uncharacterized protein</fullName>
    </submittedName>
</protein>
<dbReference type="Proteomes" id="UP001595528">
    <property type="component" value="Unassembled WGS sequence"/>
</dbReference>
<gene>
    <name evidence="3" type="ORF">ACFOGJ_01870</name>
</gene>
<evidence type="ECO:0000313" key="3">
    <source>
        <dbReference type="EMBL" id="MFC3225959.1"/>
    </source>
</evidence>
<keyword evidence="4" id="KW-1185">Reference proteome</keyword>
<accession>A0ABV7KV53</accession>